<dbReference type="Proteomes" id="UP000011864">
    <property type="component" value="Chromosome"/>
</dbReference>
<evidence type="ECO:0000313" key="2">
    <source>
        <dbReference type="Proteomes" id="UP000011864"/>
    </source>
</evidence>
<dbReference type="STRING" id="1129794.C427_0507"/>
<organism evidence="1 2">
    <name type="scientific">Paraglaciecola psychrophila 170</name>
    <dbReference type="NCBI Taxonomy" id="1129794"/>
    <lineage>
        <taxon>Bacteria</taxon>
        <taxon>Pseudomonadati</taxon>
        <taxon>Pseudomonadota</taxon>
        <taxon>Gammaproteobacteria</taxon>
        <taxon>Alteromonadales</taxon>
        <taxon>Alteromonadaceae</taxon>
        <taxon>Paraglaciecola</taxon>
    </lineage>
</organism>
<keyword evidence="2" id="KW-1185">Reference proteome</keyword>
<dbReference type="EMBL" id="CP003837">
    <property type="protein sequence ID" value="AGH42617.1"/>
    <property type="molecule type" value="Genomic_DNA"/>
</dbReference>
<dbReference type="KEGG" id="gps:C427_0507"/>
<dbReference type="PATRIC" id="fig|1129794.4.peg.501"/>
<dbReference type="HOGENOM" id="CLU_2466229_0_0_6"/>
<protein>
    <submittedName>
        <fullName evidence="1">Uncharacterized protein</fullName>
    </submittedName>
</protein>
<dbReference type="AlphaFoldDB" id="M4RVY9"/>
<proteinExistence type="predicted"/>
<reference evidence="1 2" key="1">
    <citation type="journal article" date="2013" name="Genome Announc.">
        <title>Complete Genome Sequence of Glaciecola psychrophila Strain 170T.</title>
        <authorList>
            <person name="Yin J."/>
            <person name="Chen J."/>
            <person name="Liu G."/>
            <person name="Yu Y."/>
            <person name="Song L."/>
            <person name="Wang X."/>
            <person name="Qu X."/>
        </authorList>
    </citation>
    <scope>NUCLEOTIDE SEQUENCE [LARGE SCALE GENOMIC DNA]</scope>
    <source>
        <strain evidence="1 2">170</strain>
    </source>
</reference>
<gene>
    <name evidence="1" type="ORF">C427_0507</name>
</gene>
<sequence length="88" mass="9920">MDFEYSEKIHGQDDSLIILGLPVSPYPASITNPKLFGGKKIHLKLGLLWRLAKDYRLTVEIGAPLYKKLNGPQPKENWQTTINISSVL</sequence>
<accession>M4RVY9</accession>
<evidence type="ECO:0000313" key="1">
    <source>
        <dbReference type="EMBL" id="AGH42617.1"/>
    </source>
</evidence>
<name>M4RVY9_9ALTE</name>